<dbReference type="EMBL" id="JANSHE010002422">
    <property type="protein sequence ID" value="KAJ2992061.1"/>
    <property type="molecule type" value="Genomic_DNA"/>
</dbReference>
<proteinExistence type="predicted"/>
<keyword evidence="2" id="KW-1185">Reference proteome</keyword>
<name>A0ACC1PH86_9APHY</name>
<organism evidence="1 2">
    <name type="scientific">Trametes sanguinea</name>
    <dbReference type="NCBI Taxonomy" id="158606"/>
    <lineage>
        <taxon>Eukaryota</taxon>
        <taxon>Fungi</taxon>
        <taxon>Dikarya</taxon>
        <taxon>Basidiomycota</taxon>
        <taxon>Agaricomycotina</taxon>
        <taxon>Agaricomycetes</taxon>
        <taxon>Polyporales</taxon>
        <taxon>Polyporaceae</taxon>
        <taxon>Trametes</taxon>
    </lineage>
</organism>
<accession>A0ACC1PH86</accession>
<sequence length="227" mass="24626">MHPQLCQEHHPRSSQFALHSNQVRAPLPSGVQYALQVSPLRSSMFIATVQCSEGYLRSSPTYAATWSGGTLERTTGLLSGKVPRWLYRGLRTRLPHNHTIVNIGSDRADTRSLLEPVACSPGAHSPPSRAPSVRSIGGEPRHRRTSATLVCSDSDSARWQIFVPRADRQLYRPLAKRRTRNNAAAAVPPAPAATLGYPSTSSGVDPTPFRSCAAFSQRARSNAPVPG</sequence>
<reference evidence="1" key="1">
    <citation type="submission" date="2022-08" db="EMBL/GenBank/DDBJ databases">
        <title>Genome Sequence of Pycnoporus sanguineus.</title>
        <authorList>
            <person name="Buettner E."/>
        </authorList>
    </citation>
    <scope>NUCLEOTIDE SEQUENCE</scope>
    <source>
        <strain evidence="1">CG-C14</strain>
    </source>
</reference>
<comment type="caution">
    <text evidence="1">The sequence shown here is derived from an EMBL/GenBank/DDBJ whole genome shotgun (WGS) entry which is preliminary data.</text>
</comment>
<gene>
    <name evidence="1" type="ORF">NUW54_g8025</name>
</gene>
<dbReference type="Proteomes" id="UP001144978">
    <property type="component" value="Unassembled WGS sequence"/>
</dbReference>
<evidence type="ECO:0000313" key="1">
    <source>
        <dbReference type="EMBL" id="KAJ2992061.1"/>
    </source>
</evidence>
<protein>
    <submittedName>
        <fullName evidence="1">Uncharacterized protein</fullName>
    </submittedName>
</protein>
<evidence type="ECO:0000313" key="2">
    <source>
        <dbReference type="Proteomes" id="UP001144978"/>
    </source>
</evidence>